<dbReference type="Proteomes" id="UP000030151">
    <property type="component" value="Unassembled WGS sequence"/>
</dbReference>
<organism evidence="2 3">
    <name type="scientific">Metarhizium robertsii</name>
    <dbReference type="NCBI Taxonomy" id="568076"/>
    <lineage>
        <taxon>Eukaryota</taxon>
        <taxon>Fungi</taxon>
        <taxon>Dikarya</taxon>
        <taxon>Ascomycota</taxon>
        <taxon>Pezizomycotina</taxon>
        <taxon>Sordariomycetes</taxon>
        <taxon>Hypocreomycetidae</taxon>
        <taxon>Hypocreales</taxon>
        <taxon>Clavicipitaceae</taxon>
        <taxon>Metarhizium</taxon>
    </lineage>
</organism>
<feature type="compositionally biased region" description="Basic and acidic residues" evidence="1">
    <location>
        <begin position="49"/>
        <end position="68"/>
    </location>
</feature>
<name>A0A0A1V2L6_9HYPO</name>
<dbReference type="eggNOG" id="ENOG502RNSY">
    <property type="taxonomic scope" value="Eukaryota"/>
</dbReference>
<sequence length="68" mass="7395">MDKVKEAVNKATSSSDSEKQFTTQPVQHGIDPKVAPHQAHPGPALTKDMPSEEGSKAEREARKKELNA</sequence>
<dbReference type="AlphaFoldDB" id="A0A0A1V2L6"/>
<evidence type="ECO:0000256" key="1">
    <source>
        <dbReference type="SAM" id="MobiDB-lite"/>
    </source>
</evidence>
<dbReference type="OrthoDB" id="2532734at2759"/>
<dbReference type="HOGENOM" id="CLU_160855_2_0_1"/>
<feature type="compositionally biased region" description="Polar residues" evidence="1">
    <location>
        <begin position="10"/>
        <end position="26"/>
    </location>
</feature>
<evidence type="ECO:0000313" key="3">
    <source>
        <dbReference type="Proteomes" id="UP000030151"/>
    </source>
</evidence>
<feature type="region of interest" description="Disordered" evidence="1">
    <location>
        <begin position="1"/>
        <end position="68"/>
    </location>
</feature>
<comment type="caution">
    <text evidence="2">The sequence shown here is derived from an EMBL/GenBank/DDBJ whole genome shotgun (WGS) entry which is preliminary data.</text>
</comment>
<accession>A0A0A1V2L6</accession>
<proteinExistence type="predicted"/>
<evidence type="ECO:0000313" key="2">
    <source>
        <dbReference type="EMBL" id="EXV03828.1"/>
    </source>
</evidence>
<dbReference type="EMBL" id="JELW01000003">
    <property type="protein sequence ID" value="EXV03828.1"/>
    <property type="molecule type" value="Genomic_DNA"/>
</dbReference>
<gene>
    <name evidence="2" type="ORF">X797_003627</name>
</gene>
<reference evidence="2 3" key="1">
    <citation type="submission" date="2014-02" db="EMBL/GenBank/DDBJ databases">
        <title>The genome sequence of the entomopathogenic fungus Metarhizium robertsii ARSEF 2575.</title>
        <authorList>
            <person name="Giuliano Garisto Donzelli B."/>
            <person name="Roe B.A."/>
            <person name="Macmil S.L."/>
            <person name="Krasnoff S.B."/>
            <person name="Gibson D.M."/>
        </authorList>
    </citation>
    <scope>NUCLEOTIDE SEQUENCE [LARGE SCALE GENOMIC DNA]</scope>
    <source>
        <strain evidence="2 3">ARSEF 2575</strain>
    </source>
</reference>
<protein>
    <submittedName>
        <fullName evidence="2">Uncharacterized protein</fullName>
    </submittedName>
</protein>